<proteinExistence type="predicted"/>
<dbReference type="InterPro" id="IPR025974">
    <property type="entry name" value="Mif2/CENP-C_cupin"/>
</dbReference>
<dbReference type="Pfam" id="PF11699">
    <property type="entry name" value="CENP-C_C"/>
    <property type="match status" value="1"/>
</dbReference>
<evidence type="ECO:0000313" key="2">
    <source>
        <dbReference type="EMBL" id="KAH3683371.1"/>
    </source>
</evidence>
<dbReference type="OrthoDB" id="1939643at2759"/>
<dbReference type="Gene3D" id="2.60.120.10">
    <property type="entry name" value="Jelly Rolls"/>
    <property type="match status" value="1"/>
</dbReference>
<dbReference type="EMBL" id="JAEUBG010003147">
    <property type="protein sequence ID" value="KAH3683371.1"/>
    <property type="molecule type" value="Genomic_DNA"/>
</dbReference>
<name>A0A9P8TLL8_WICPI</name>
<dbReference type="SUPFAM" id="SSF51182">
    <property type="entry name" value="RmlC-like cupins"/>
    <property type="match status" value="1"/>
</dbReference>
<gene>
    <name evidence="2" type="ORF">WICPIJ_005660</name>
</gene>
<reference evidence="2" key="2">
    <citation type="submission" date="2021-01" db="EMBL/GenBank/DDBJ databases">
        <authorList>
            <person name="Schikora-Tamarit M.A."/>
        </authorList>
    </citation>
    <scope>NUCLEOTIDE SEQUENCE</scope>
    <source>
        <strain evidence="2">CBS2887</strain>
    </source>
</reference>
<protein>
    <recommendedName>
        <fullName evidence="1">Mif2/CENP-C cupin domain-containing protein</fullName>
    </recommendedName>
</protein>
<reference evidence="2" key="1">
    <citation type="journal article" date="2021" name="Open Biol.">
        <title>Shared evolutionary footprints suggest mitochondrial oxidative damage underlies multiple complex I losses in fungi.</title>
        <authorList>
            <person name="Schikora-Tamarit M.A."/>
            <person name="Marcet-Houben M."/>
            <person name="Nosek J."/>
            <person name="Gabaldon T."/>
        </authorList>
    </citation>
    <scope>NUCLEOTIDE SEQUENCE</scope>
    <source>
        <strain evidence="2">CBS2887</strain>
    </source>
</reference>
<accession>A0A9P8TLL8</accession>
<organism evidence="2 3">
    <name type="scientific">Wickerhamomyces pijperi</name>
    <name type="common">Yeast</name>
    <name type="synonym">Pichia pijperi</name>
    <dbReference type="NCBI Taxonomy" id="599730"/>
    <lineage>
        <taxon>Eukaryota</taxon>
        <taxon>Fungi</taxon>
        <taxon>Dikarya</taxon>
        <taxon>Ascomycota</taxon>
        <taxon>Saccharomycotina</taxon>
        <taxon>Saccharomycetes</taxon>
        <taxon>Phaffomycetales</taxon>
        <taxon>Wickerhamomycetaceae</taxon>
        <taxon>Wickerhamomyces</taxon>
    </lineage>
</organism>
<keyword evidence="3" id="KW-1185">Reference proteome</keyword>
<dbReference type="Proteomes" id="UP000774326">
    <property type="component" value="Unassembled WGS sequence"/>
</dbReference>
<feature type="domain" description="Mif2/CENP-C cupin" evidence="1">
    <location>
        <begin position="9"/>
        <end position="72"/>
    </location>
</feature>
<comment type="caution">
    <text evidence="2">The sequence shown here is derived from an EMBL/GenBank/DDBJ whole genome shotgun (WGS) entry which is preliminary data.</text>
</comment>
<dbReference type="InterPro" id="IPR011051">
    <property type="entry name" value="RmlC_Cupin_sf"/>
</dbReference>
<evidence type="ECO:0000313" key="3">
    <source>
        <dbReference type="Proteomes" id="UP000774326"/>
    </source>
</evidence>
<dbReference type="AlphaFoldDB" id="A0A9P8TLL8"/>
<dbReference type="InterPro" id="IPR014710">
    <property type="entry name" value="RmlC-like_jellyroll"/>
</dbReference>
<sequence length="94" mass="10176">MHFPSKSQGGRKGMRSTEQTCFVFYCIKGILQVSLSGNVFVMSKGCALEVPMGNFYGFDNIGEEVCSMFFVQTRGIINEGAAEGQDGSGDDSEL</sequence>
<evidence type="ECO:0000259" key="1">
    <source>
        <dbReference type="Pfam" id="PF11699"/>
    </source>
</evidence>